<dbReference type="InterPro" id="IPR006311">
    <property type="entry name" value="TAT_signal"/>
</dbReference>
<proteinExistence type="predicted"/>
<feature type="domain" description="DUF4232" evidence="2">
    <location>
        <begin position="38"/>
        <end position="128"/>
    </location>
</feature>
<dbReference type="RefSeq" id="WP_252804205.1">
    <property type="nucleotide sequence ID" value="NZ_BAAABM010000053.1"/>
</dbReference>
<sequence>MNDRTRRRIRTAIVAGAIMGGSIAAAVPAVAATATPSCRSTDLTISLGQVDAGAGQRYATLDFTNRGEDGCVLRNDLTGLTFTEPGPEGGARTIPATVTRASGSTDETVVIAPGSAGHLDLHWSVVTTPAVPDSLFFELPDDGGRGALPWHVAVGSEHRIDLGHLHL</sequence>
<organism evidence="3 4">
    <name type="scientific">Actinoallomurus spadix</name>
    <dbReference type="NCBI Taxonomy" id="79912"/>
    <lineage>
        <taxon>Bacteria</taxon>
        <taxon>Bacillati</taxon>
        <taxon>Actinomycetota</taxon>
        <taxon>Actinomycetes</taxon>
        <taxon>Streptosporangiales</taxon>
        <taxon>Thermomonosporaceae</taxon>
        <taxon>Actinoallomurus</taxon>
    </lineage>
</organism>
<accession>A0ABN0X9N5</accession>
<name>A0ABN0X9N5_9ACTN</name>
<dbReference type="InterPro" id="IPR025326">
    <property type="entry name" value="DUF4232"/>
</dbReference>
<dbReference type="EMBL" id="BAAABM010000053">
    <property type="protein sequence ID" value="GAA0358572.1"/>
    <property type="molecule type" value="Genomic_DNA"/>
</dbReference>
<dbReference type="PROSITE" id="PS51318">
    <property type="entry name" value="TAT"/>
    <property type="match status" value="1"/>
</dbReference>
<evidence type="ECO:0000259" key="2">
    <source>
        <dbReference type="Pfam" id="PF14016"/>
    </source>
</evidence>
<keyword evidence="1" id="KW-0732">Signal</keyword>
<dbReference type="Proteomes" id="UP001501822">
    <property type="component" value="Unassembled WGS sequence"/>
</dbReference>
<evidence type="ECO:0000313" key="3">
    <source>
        <dbReference type="EMBL" id="GAA0358572.1"/>
    </source>
</evidence>
<gene>
    <name evidence="3" type="ORF">GCM10010151_55310</name>
</gene>
<keyword evidence="4" id="KW-1185">Reference proteome</keyword>
<feature type="chain" id="PRO_5045552200" description="DUF4232 domain-containing protein" evidence="1">
    <location>
        <begin position="32"/>
        <end position="167"/>
    </location>
</feature>
<protein>
    <recommendedName>
        <fullName evidence="2">DUF4232 domain-containing protein</fullName>
    </recommendedName>
</protein>
<evidence type="ECO:0000256" key="1">
    <source>
        <dbReference type="SAM" id="SignalP"/>
    </source>
</evidence>
<dbReference type="Pfam" id="PF14016">
    <property type="entry name" value="DUF4232"/>
    <property type="match status" value="1"/>
</dbReference>
<evidence type="ECO:0000313" key="4">
    <source>
        <dbReference type="Proteomes" id="UP001501822"/>
    </source>
</evidence>
<comment type="caution">
    <text evidence="3">The sequence shown here is derived from an EMBL/GenBank/DDBJ whole genome shotgun (WGS) entry which is preliminary data.</text>
</comment>
<reference evidence="3 4" key="1">
    <citation type="journal article" date="2019" name="Int. J. Syst. Evol. Microbiol.">
        <title>The Global Catalogue of Microorganisms (GCM) 10K type strain sequencing project: providing services to taxonomists for standard genome sequencing and annotation.</title>
        <authorList>
            <consortium name="The Broad Institute Genomics Platform"/>
            <consortium name="The Broad Institute Genome Sequencing Center for Infectious Disease"/>
            <person name="Wu L."/>
            <person name="Ma J."/>
        </authorList>
    </citation>
    <scope>NUCLEOTIDE SEQUENCE [LARGE SCALE GENOMIC DNA]</scope>
    <source>
        <strain evidence="3 4">JCM 3146</strain>
    </source>
</reference>
<feature type="signal peptide" evidence="1">
    <location>
        <begin position="1"/>
        <end position="31"/>
    </location>
</feature>